<evidence type="ECO:0000256" key="7">
    <source>
        <dbReference type="RuleBase" id="RU003838"/>
    </source>
</evidence>
<dbReference type="STRING" id="688246.Premu_0450"/>
<evidence type="ECO:0000256" key="4">
    <source>
        <dbReference type="ARBA" id="ARBA00022553"/>
    </source>
</evidence>
<dbReference type="GO" id="GO:0004516">
    <property type="term" value="F:nicotinate phosphoribosyltransferase activity"/>
    <property type="evidence" value="ECO:0007669"/>
    <property type="project" value="UniProtKB-UniRule"/>
</dbReference>
<evidence type="ECO:0000313" key="11">
    <source>
        <dbReference type="Proteomes" id="UP000002772"/>
    </source>
</evidence>
<evidence type="ECO:0000256" key="5">
    <source>
        <dbReference type="ARBA" id="ARBA00022598"/>
    </source>
</evidence>
<organism evidence="10 11">
    <name type="scientific">Hallella multisaccharivorax DSM 17128</name>
    <dbReference type="NCBI Taxonomy" id="688246"/>
    <lineage>
        <taxon>Bacteria</taxon>
        <taxon>Pseudomonadati</taxon>
        <taxon>Bacteroidota</taxon>
        <taxon>Bacteroidia</taxon>
        <taxon>Bacteroidales</taxon>
        <taxon>Prevotellaceae</taxon>
        <taxon>Hallella</taxon>
    </lineage>
</organism>
<comment type="catalytic activity">
    <reaction evidence="7">
        <text>5-phospho-alpha-D-ribose 1-diphosphate + nicotinate + ATP + H2O = nicotinate beta-D-ribonucleotide + ADP + phosphate + diphosphate</text>
        <dbReference type="Rhea" id="RHEA:36163"/>
        <dbReference type="ChEBI" id="CHEBI:15377"/>
        <dbReference type="ChEBI" id="CHEBI:30616"/>
        <dbReference type="ChEBI" id="CHEBI:32544"/>
        <dbReference type="ChEBI" id="CHEBI:33019"/>
        <dbReference type="ChEBI" id="CHEBI:43474"/>
        <dbReference type="ChEBI" id="CHEBI:57502"/>
        <dbReference type="ChEBI" id="CHEBI:58017"/>
        <dbReference type="ChEBI" id="CHEBI:456216"/>
        <dbReference type="EC" id="6.3.4.21"/>
    </reaction>
</comment>
<dbReference type="AlphaFoldDB" id="F8NBQ6"/>
<dbReference type="UniPathway" id="UPA00253">
    <property type="reaction ID" value="UER00457"/>
</dbReference>
<gene>
    <name evidence="10" type="ORF">Premu_0450</name>
</gene>
<evidence type="ECO:0000313" key="10">
    <source>
        <dbReference type="EMBL" id="EGN55932.1"/>
    </source>
</evidence>
<comment type="similarity">
    <text evidence="2 7">Belongs to the NAPRTase family.</text>
</comment>
<dbReference type="Pfam" id="PF17767">
    <property type="entry name" value="NAPRTase_N"/>
    <property type="match status" value="1"/>
</dbReference>
<sequence length="415" mass="48085">MSIFAHKSNIAIMQQIINHFTDDDLYKFSMCCAVIDNYPRAQVRYTFVDRNDTAYPAGFGDLVKEQIKMLENVVITDEEIDFMRRKCYYMPEWFFTYLRGFRYDARWTRVSQDAEGHLHIEFEGAWSDTILLEVKVLAIVSELYYMVTGLNKDFDYDDYYRRTYVKGEKLLSAGCVYSDFGTRRRASFKAEDVIVRAFRDCQQSRDDWKGRFVGTSNVYLAMKYDLTPVGTMAHEFICAIGGMYGPQMANHIAMNAWRHTFSGALGTYLYDSFGWNIFSLNFSEDFANLFKGLRVDSGDNRKELRKIVAKYQSLNIDSRTKQVIFSNALTTDEAIEIQQYASRFVMPSFGIGTHFTNDFPHVAPMNTVIKLVAAKITESWPFYNDTCKISEDDGKHTGKPEVIDRFMKSIHYGEC</sequence>
<dbReference type="InterPro" id="IPR006406">
    <property type="entry name" value="Nic_PRibTrfase"/>
</dbReference>
<reference evidence="11" key="1">
    <citation type="journal article" date="2011" name="Stand. Genomic Sci.">
        <title>Non-contiguous finished genome sequence of the opportunistic oral pathogen Prevotella multisaccharivorax type strain (PPPA20).</title>
        <authorList>
            <person name="Pati A."/>
            <person name="Gronow S."/>
            <person name="Lu M."/>
            <person name="Lapidus A."/>
            <person name="Nolan M."/>
            <person name="Lucas S."/>
            <person name="Hammon N."/>
            <person name="Deshpande S."/>
            <person name="Cheng J.F."/>
            <person name="Tapia R."/>
            <person name="Han C."/>
            <person name="Goodwin L."/>
            <person name="Pitluck S."/>
            <person name="Liolios K."/>
            <person name="Pagani I."/>
            <person name="Mavromatis K."/>
            <person name="Mikhailova N."/>
            <person name="Huntemann M."/>
            <person name="Chen A."/>
            <person name="Palaniappan K."/>
            <person name="Land M."/>
            <person name="Hauser L."/>
            <person name="Detter J.C."/>
            <person name="Brambilla E.M."/>
            <person name="Rohde M."/>
            <person name="Goker M."/>
            <person name="Woyke T."/>
            <person name="Bristow J."/>
            <person name="Eisen J.A."/>
            <person name="Markowitz V."/>
            <person name="Hugenholtz P."/>
            <person name="Kyrpides N.C."/>
            <person name="Klenk H.P."/>
            <person name="Ivanova N."/>
        </authorList>
    </citation>
    <scope>NUCLEOTIDE SEQUENCE [LARGE SCALE GENOMIC DNA]</scope>
    <source>
        <strain evidence="11">DSM 17128</strain>
    </source>
</reference>
<feature type="domain" description="Nicotinate/nicotinamide phosphoribosyltransferase" evidence="8">
    <location>
        <begin position="177"/>
        <end position="374"/>
    </location>
</feature>
<keyword evidence="5 7" id="KW-0436">Ligase</keyword>
<keyword evidence="11" id="KW-1185">Reference proteome</keyword>
<dbReference type="InterPro" id="IPR007229">
    <property type="entry name" value="Nic_PRibTrfase-Fam"/>
</dbReference>
<dbReference type="PIRSF" id="PIRSF000484">
    <property type="entry name" value="NAPRT"/>
    <property type="match status" value="1"/>
</dbReference>
<protein>
    <recommendedName>
        <fullName evidence="3 7">Nicotinate phosphoribosyltransferase</fullName>
        <ecNumber evidence="3 7">6.3.4.21</ecNumber>
    </recommendedName>
</protein>
<keyword evidence="10" id="KW-0808">Transferase</keyword>
<dbReference type="PANTHER" id="PTHR11098:SF1">
    <property type="entry name" value="NICOTINATE PHOSPHORIBOSYLTRANSFERASE"/>
    <property type="match status" value="1"/>
</dbReference>
<dbReference type="SUPFAM" id="SSF51690">
    <property type="entry name" value="Nicotinate/Quinolinate PRTase C-terminal domain-like"/>
    <property type="match status" value="1"/>
</dbReference>
<dbReference type="Proteomes" id="UP000002772">
    <property type="component" value="Unassembled WGS sequence"/>
</dbReference>
<evidence type="ECO:0000256" key="3">
    <source>
        <dbReference type="ARBA" id="ARBA00013236"/>
    </source>
</evidence>
<evidence type="ECO:0000259" key="8">
    <source>
        <dbReference type="Pfam" id="PF04095"/>
    </source>
</evidence>
<dbReference type="GO" id="GO:0016757">
    <property type="term" value="F:glycosyltransferase activity"/>
    <property type="evidence" value="ECO:0007669"/>
    <property type="project" value="UniProtKB-KW"/>
</dbReference>
<comment type="pathway">
    <text evidence="1 7">Cofactor biosynthesis; NAD(+) biosynthesis; nicotinate D-ribonucleotide from nicotinate: step 1/1.</text>
</comment>
<evidence type="ECO:0000256" key="6">
    <source>
        <dbReference type="ARBA" id="ARBA00022642"/>
    </source>
</evidence>
<evidence type="ECO:0000256" key="2">
    <source>
        <dbReference type="ARBA" id="ARBA00010897"/>
    </source>
</evidence>
<dbReference type="InterPro" id="IPR040727">
    <property type="entry name" value="NAPRTase_N"/>
</dbReference>
<feature type="domain" description="Nicotinate phosphoribosyltransferase N-terminal" evidence="9">
    <location>
        <begin position="22"/>
        <end position="141"/>
    </location>
</feature>
<dbReference type="PANTHER" id="PTHR11098">
    <property type="entry name" value="NICOTINATE PHOSPHORIBOSYLTRANSFERASE"/>
    <property type="match status" value="1"/>
</dbReference>
<dbReference type="InterPro" id="IPR041525">
    <property type="entry name" value="N/Namide_PRibTrfase"/>
</dbReference>
<dbReference type="Gene3D" id="3.20.140.10">
    <property type="entry name" value="nicotinate phosphoribosyltransferase"/>
    <property type="match status" value="1"/>
</dbReference>
<dbReference type="GO" id="GO:0034355">
    <property type="term" value="P:NAD+ biosynthetic process via the salvage pathway"/>
    <property type="evidence" value="ECO:0007669"/>
    <property type="project" value="TreeGrafter"/>
</dbReference>
<comment type="PTM">
    <text evidence="7">Transiently phosphorylated on a His residue during the reaction cycle. Phosphorylation strongly increases the affinity for substrates and increases the rate of nicotinate D-ribonucleotide production. Dephosphorylation regenerates the low-affinity form of the enzyme, leading to product release.</text>
</comment>
<keyword evidence="10" id="KW-0328">Glycosyltransferase</keyword>
<evidence type="ECO:0000259" key="9">
    <source>
        <dbReference type="Pfam" id="PF17767"/>
    </source>
</evidence>
<dbReference type="NCBIfam" id="TIGR01514">
    <property type="entry name" value="NAPRTase"/>
    <property type="match status" value="1"/>
</dbReference>
<name>F8NBQ6_9BACT</name>
<dbReference type="Pfam" id="PF04095">
    <property type="entry name" value="NAPRTase"/>
    <property type="match status" value="1"/>
</dbReference>
<dbReference type="EMBL" id="GL945017">
    <property type="protein sequence ID" value="EGN55932.1"/>
    <property type="molecule type" value="Genomic_DNA"/>
</dbReference>
<proteinExistence type="inferred from homology"/>
<comment type="function">
    <text evidence="7">Catalyzes the synthesis of beta-nicotinate D-ribonucleotide from nicotinate and 5-phospho-D-ribose 1-phosphate at the expense of ATP.</text>
</comment>
<dbReference type="InterPro" id="IPR036068">
    <property type="entry name" value="Nicotinate_pribotase-like_C"/>
</dbReference>
<keyword evidence="6 7" id="KW-0662">Pyridine nucleotide biosynthesis</keyword>
<accession>F8NBQ6</accession>
<dbReference type="EC" id="6.3.4.21" evidence="3 7"/>
<dbReference type="HOGENOM" id="CLU_030991_1_0_10"/>
<dbReference type="GO" id="GO:0005829">
    <property type="term" value="C:cytosol"/>
    <property type="evidence" value="ECO:0007669"/>
    <property type="project" value="TreeGrafter"/>
</dbReference>
<dbReference type="SUPFAM" id="SSF54675">
    <property type="entry name" value="Nicotinate/Quinolinate PRTase N-terminal domain-like"/>
    <property type="match status" value="1"/>
</dbReference>
<dbReference type="eggNOG" id="COG1488">
    <property type="taxonomic scope" value="Bacteria"/>
</dbReference>
<evidence type="ECO:0000256" key="1">
    <source>
        <dbReference type="ARBA" id="ARBA00004952"/>
    </source>
</evidence>
<keyword evidence="4" id="KW-0597">Phosphoprotein</keyword>